<dbReference type="FunCoup" id="A0A6P8YNA1">
    <property type="interactions" value="859"/>
</dbReference>
<evidence type="ECO:0000256" key="2">
    <source>
        <dbReference type="SAM" id="SignalP"/>
    </source>
</evidence>
<feature type="chain" id="PRO_5028279828" evidence="2">
    <location>
        <begin position="26"/>
        <end position="279"/>
    </location>
</feature>
<keyword evidence="2" id="KW-0732">Signal</keyword>
<name>A0A6P8YNA1_THRPL</name>
<dbReference type="Pfam" id="PF09777">
    <property type="entry name" value="OSTMP1"/>
    <property type="match status" value="1"/>
</dbReference>
<dbReference type="GeneID" id="117643723"/>
<reference evidence="4" key="1">
    <citation type="submission" date="2025-08" db="UniProtKB">
        <authorList>
            <consortium name="RefSeq"/>
        </authorList>
    </citation>
    <scope>IDENTIFICATION</scope>
    <source>
        <tissue evidence="4">Total insect</tissue>
    </source>
</reference>
<feature type="signal peptide" evidence="2">
    <location>
        <begin position="1"/>
        <end position="25"/>
    </location>
</feature>
<evidence type="ECO:0000256" key="1">
    <source>
        <dbReference type="SAM" id="Phobius"/>
    </source>
</evidence>
<keyword evidence="1" id="KW-0472">Membrane</keyword>
<dbReference type="RefSeq" id="XP_034238675.1">
    <property type="nucleotide sequence ID" value="XM_034382784.1"/>
</dbReference>
<proteinExistence type="predicted"/>
<organism evidence="4">
    <name type="scientific">Thrips palmi</name>
    <name type="common">Melon thrips</name>
    <dbReference type="NCBI Taxonomy" id="161013"/>
    <lineage>
        <taxon>Eukaryota</taxon>
        <taxon>Metazoa</taxon>
        <taxon>Ecdysozoa</taxon>
        <taxon>Arthropoda</taxon>
        <taxon>Hexapoda</taxon>
        <taxon>Insecta</taxon>
        <taxon>Pterygota</taxon>
        <taxon>Neoptera</taxon>
        <taxon>Paraneoptera</taxon>
        <taxon>Thysanoptera</taxon>
        <taxon>Terebrantia</taxon>
        <taxon>Thripoidea</taxon>
        <taxon>Thripidae</taxon>
        <taxon>Thrips</taxon>
    </lineage>
</organism>
<dbReference type="PANTHER" id="PTHR15644">
    <property type="entry name" value="OSTEOPETROSIS ASSOCIATED TRANSMEMBRANE PROTEIN 1"/>
    <property type="match status" value="1"/>
</dbReference>
<dbReference type="InterPro" id="IPR019172">
    <property type="entry name" value="Osteopetrosis-assoc_TM_1"/>
</dbReference>
<evidence type="ECO:0000313" key="3">
    <source>
        <dbReference type="Proteomes" id="UP000515158"/>
    </source>
</evidence>
<gene>
    <name evidence="4" type="primary">LOC117643723</name>
</gene>
<accession>A0A6P8YNA1</accession>
<dbReference type="PANTHER" id="PTHR15644:SF2">
    <property type="entry name" value="OSTEOPETROSIS-ASSOCIATED TRANSMEMBRANE PROTEIN 1"/>
    <property type="match status" value="1"/>
</dbReference>
<keyword evidence="3" id="KW-1185">Reference proteome</keyword>
<dbReference type="GO" id="GO:0005829">
    <property type="term" value="C:cytosol"/>
    <property type="evidence" value="ECO:0007669"/>
    <property type="project" value="TreeGrafter"/>
</dbReference>
<dbReference type="AlphaFoldDB" id="A0A6P8YNA1"/>
<dbReference type="OrthoDB" id="8021850at2759"/>
<feature type="transmembrane region" description="Helical" evidence="1">
    <location>
        <begin position="230"/>
        <end position="250"/>
    </location>
</feature>
<protein>
    <submittedName>
        <fullName evidence="4">Osteopetrosis-associated transmembrane protein 1</fullName>
    </submittedName>
</protein>
<dbReference type="InParanoid" id="A0A6P8YNA1"/>
<dbReference type="KEGG" id="tpal:117643723"/>
<dbReference type="Proteomes" id="UP000515158">
    <property type="component" value="Unplaced"/>
</dbReference>
<evidence type="ECO:0000313" key="4">
    <source>
        <dbReference type="RefSeq" id="XP_034238675.1"/>
    </source>
</evidence>
<keyword evidence="1 4" id="KW-0812">Transmembrane</keyword>
<sequence>MDDTIMVRIKIFLICLGSFLSFSAGNLHTFEDSFAFGASENITCKQLLEQFANTSSNFVYCAVKNARPIRICQACVTELEDVRASHEAILHVEDGEGNVKCKEKLLNLDRLEVIEKGFTYITDMWDGANCQYCFDSVNGSLVLANHTTQFFELLNSTQVCFLNHSTGDDTYNKTACVDCEKMYGDMNSFYDGLKNSKLNECMDIKDAMNVTRMLWNDKLQCKQKIQPTDVIYFGCSGAIAALPILFYLGAKLSSSVLRTRLQIQKRLAEVIRPSSSGDT</sequence>
<keyword evidence="1" id="KW-1133">Transmembrane helix</keyword>